<sequence>MTDQKSIQIPASRYDLDTYWGRVRQAAEVSNPLTLFNSNETIRRAQRILAECSAGQRPLNEEVWSAKRLVDSSVHPDTGEIVTLPFRMSSYVLSNLVVTVGMLTPNLGTAGTLFWQVANQSLNVAVNYANANKSSPLSTSQLITNYVLAVSGSCSVAVGLNSLLPRIKSLSVGTRALLSRLVPFAAVVSAGMLNVYLMRRQEIENGITVFEEKTNKPLGKSRTAAKKAVFETAICRAVTAMPVMVVPPLVLYRLQQGVLKNKSMRAVTAVNLGLIATVSFAILPFTLGIFPAKTHINGSHLEKEFANKRIWYNRGL</sequence>
<comment type="subcellular location">
    <subcellularLocation>
        <location evidence="1 9">Mitochondrion membrane</location>
        <topology evidence="1 9">Multi-pass membrane protein</topology>
    </subcellularLocation>
</comment>
<keyword evidence="11" id="KW-1185">Reference proteome</keyword>
<keyword evidence="7 9" id="KW-0496">Mitochondrion</keyword>
<comment type="similarity">
    <text evidence="2 9">Belongs to the sideroflexin family.</text>
</comment>
<dbReference type="OrthoDB" id="6608471at2759"/>
<dbReference type="PANTHER" id="PTHR11153:SF6">
    <property type="entry name" value="SIDEROFLEXIN-5"/>
    <property type="match status" value="1"/>
</dbReference>
<feature type="transmembrane region" description="Helical" evidence="9">
    <location>
        <begin position="176"/>
        <end position="197"/>
    </location>
</feature>
<organism evidence="10 11">
    <name type="scientific">Wickerhamiella sorbophila</name>
    <dbReference type="NCBI Taxonomy" id="45607"/>
    <lineage>
        <taxon>Eukaryota</taxon>
        <taxon>Fungi</taxon>
        <taxon>Dikarya</taxon>
        <taxon>Ascomycota</taxon>
        <taxon>Saccharomycotina</taxon>
        <taxon>Dipodascomycetes</taxon>
        <taxon>Dipodascales</taxon>
        <taxon>Trichomonascaceae</taxon>
        <taxon>Wickerhamiella</taxon>
    </lineage>
</organism>
<keyword evidence="8 9" id="KW-0472">Membrane</keyword>
<dbReference type="NCBIfam" id="TIGR00798">
    <property type="entry name" value="mtc"/>
    <property type="match status" value="1"/>
</dbReference>
<dbReference type="GO" id="GO:0005743">
    <property type="term" value="C:mitochondrial inner membrane"/>
    <property type="evidence" value="ECO:0007669"/>
    <property type="project" value="TreeGrafter"/>
</dbReference>
<evidence type="ECO:0000256" key="5">
    <source>
        <dbReference type="ARBA" id="ARBA00022970"/>
    </source>
</evidence>
<comment type="caution">
    <text evidence="10">The sequence shown here is derived from an EMBL/GenBank/DDBJ whole genome shotgun (WGS) entry which is preliminary data.</text>
</comment>
<dbReference type="Proteomes" id="UP000238350">
    <property type="component" value="Unassembled WGS sequence"/>
</dbReference>
<keyword evidence="3" id="KW-0813">Transport</keyword>
<evidence type="ECO:0000256" key="2">
    <source>
        <dbReference type="ARBA" id="ARBA00005974"/>
    </source>
</evidence>
<keyword evidence="6 9" id="KW-1133">Transmembrane helix</keyword>
<reference evidence="10 11" key="1">
    <citation type="submission" date="2017-04" db="EMBL/GenBank/DDBJ databases">
        <title>Genome sequencing of [Candida] sorbophila.</title>
        <authorList>
            <person name="Ahn J.O."/>
        </authorList>
    </citation>
    <scope>NUCLEOTIDE SEQUENCE [LARGE SCALE GENOMIC DNA]</scope>
    <source>
        <strain evidence="10 11">DS02</strain>
    </source>
</reference>
<evidence type="ECO:0000256" key="4">
    <source>
        <dbReference type="ARBA" id="ARBA00022692"/>
    </source>
</evidence>
<evidence type="ECO:0000256" key="3">
    <source>
        <dbReference type="ARBA" id="ARBA00022448"/>
    </source>
</evidence>
<gene>
    <name evidence="10" type="ORF">B9G98_02331</name>
</gene>
<dbReference type="STRING" id="45607.A0A2T0FI82"/>
<evidence type="ECO:0000256" key="6">
    <source>
        <dbReference type="ARBA" id="ARBA00022989"/>
    </source>
</evidence>
<protein>
    <recommendedName>
        <fullName evidence="9">Sidoreflexin</fullName>
    </recommendedName>
</protein>
<evidence type="ECO:0000313" key="11">
    <source>
        <dbReference type="Proteomes" id="UP000238350"/>
    </source>
</evidence>
<evidence type="ECO:0000256" key="1">
    <source>
        <dbReference type="ARBA" id="ARBA00004225"/>
    </source>
</evidence>
<dbReference type="GO" id="GO:0006865">
    <property type="term" value="P:amino acid transport"/>
    <property type="evidence" value="ECO:0007669"/>
    <property type="project" value="UniProtKB-KW"/>
</dbReference>
<dbReference type="GO" id="GO:1990542">
    <property type="term" value="P:mitochondrial transmembrane transport"/>
    <property type="evidence" value="ECO:0007669"/>
    <property type="project" value="TreeGrafter"/>
</dbReference>
<evidence type="ECO:0000256" key="9">
    <source>
        <dbReference type="RuleBase" id="RU362000"/>
    </source>
</evidence>
<evidence type="ECO:0000256" key="7">
    <source>
        <dbReference type="ARBA" id="ARBA00023128"/>
    </source>
</evidence>
<accession>A0A2T0FI82</accession>
<dbReference type="GO" id="GO:0015075">
    <property type="term" value="F:monoatomic ion transmembrane transporter activity"/>
    <property type="evidence" value="ECO:0007669"/>
    <property type="project" value="InterPro"/>
</dbReference>
<dbReference type="PANTHER" id="PTHR11153">
    <property type="entry name" value="SIDEROFLEXIN"/>
    <property type="match status" value="1"/>
</dbReference>
<keyword evidence="5" id="KW-0029">Amino-acid transport</keyword>
<dbReference type="GeneID" id="36516079"/>
<dbReference type="InterPro" id="IPR004686">
    <property type="entry name" value="Mtc"/>
</dbReference>
<evidence type="ECO:0000313" key="10">
    <source>
        <dbReference type="EMBL" id="PRT54711.1"/>
    </source>
</evidence>
<feature type="transmembrane region" description="Helical" evidence="9">
    <location>
        <begin position="143"/>
        <end position="164"/>
    </location>
</feature>
<keyword evidence="4 9" id="KW-0812">Transmembrane</keyword>
<feature type="transmembrane region" description="Helical" evidence="9">
    <location>
        <begin position="228"/>
        <end position="250"/>
    </location>
</feature>
<dbReference type="AlphaFoldDB" id="A0A2T0FI82"/>
<feature type="transmembrane region" description="Helical" evidence="9">
    <location>
        <begin position="270"/>
        <end position="290"/>
    </location>
</feature>
<name>A0A2T0FI82_9ASCO</name>
<dbReference type="RefSeq" id="XP_024664656.1">
    <property type="nucleotide sequence ID" value="XM_024808888.1"/>
</dbReference>
<evidence type="ECO:0000256" key="8">
    <source>
        <dbReference type="ARBA" id="ARBA00023136"/>
    </source>
</evidence>
<dbReference type="Pfam" id="PF03820">
    <property type="entry name" value="SFXNs"/>
    <property type="match status" value="1"/>
</dbReference>
<proteinExistence type="inferred from homology"/>
<dbReference type="EMBL" id="NDIQ01000021">
    <property type="protein sequence ID" value="PRT54711.1"/>
    <property type="molecule type" value="Genomic_DNA"/>
</dbReference>